<keyword evidence="1" id="KW-0472">Membrane</keyword>
<keyword evidence="1" id="KW-0812">Transmembrane</keyword>
<dbReference type="AlphaFoldDB" id="A0A8T1V6Y6"/>
<keyword evidence="3" id="KW-1185">Reference proteome</keyword>
<comment type="caution">
    <text evidence="2">The sequence shown here is derived from an EMBL/GenBank/DDBJ whole genome shotgun (WGS) entry which is preliminary data.</text>
</comment>
<evidence type="ECO:0000256" key="1">
    <source>
        <dbReference type="SAM" id="Phobius"/>
    </source>
</evidence>
<keyword evidence="1" id="KW-1133">Transmembrane helix</keyword>
<name>A0A8T1V6Y6_9STRA</name>
<reference evidence="2" key="1">
    <citation type="submission" date="2021-02" db="EMBL/GenBank/DDBJ databases">
        <authorList>
            <person name="Palmer J.M."/>
        </authorList>
    </citation>
    <scope>NUCLEOTIDE SEQUENCE</scope>
    <source>
        <strain evidence="2">SCRP734</strain>
    </source>
</reference>
<feature type="transmembrane region" description="Helical" evidence="1">
    <location>
        <begin position="168"/>
        <end position="186"/>
    </location>
</feature>
<accession>A0A8T1V6Y6</accession>
<gene>
    <name evidence="2" type="ORF">PHYPSEUDO_014963</name>
</gene>
<proteinExistence type="predicted"/>
<organism evidence="2 3">
    <name type="scientific">Phytophthora pseudosyringae</name>
    <dbReference type="NCBI Taxonomy" id="221518"/>
    <lineage>
        <taxon>Eukaryota</taxon>
        <taxon>Sar</taxon>
        <taxon>Stramenopiles</taxon>
        <taxon>Oomycota</taxon>
        <taxon>Peronosporomycetes</taxon>
        <taxon>Peronosporales</taxon>
        <taxon>Peronosporaceae</taxon>
        <taxon>Phytophthora</taxon>
    </lineage>
</organism>
<evidence type="ECO:0000313" key="3">
    <source>
        <dbReference type="Proteomes" id="UP000694044"/>
    </source>
</evidence>
<dbReference type="Proteomes" id="UP000694044">
    <property type="component" value="Unassembled WGS sequence"/>
</dbReference>
<sequence length="342" mass="37421">MASSSQIFNGFASNPDVPFFCRVVDKASGFDIELFDLVAENAWACSVTPKTLELYADVATKIPLEKVNPLVKLGLKALGSGLVSEEVVLDMIEKSEELVVLQLRLRFGMEGCFWTPTLHFVLQKLDAEQREKLELQASIASIASELSKKATDAPIAEQNRPSPLRKGLSFLCSVLVILIAISVAIVSDIGTFGDTTGPPSRGIAFASVKPYRVGTHSHVIYWEPSSNFDDSFFNVKHSKVQVTEAGFAQVSIMLRHSNCRSDIAFKVYHGLSEIASVYDYTCGLFSIGISTTYVHTIPVDVNDTLSVKYVGGGTLYMIDSFMDVFLLPPTTQQHYSAATARV</sequence>
<evidence type="ECO:0000313" key="2">
    <source>
        <dbReference type="EMBL" id="KAG7375869.1"/>
    </source>
</evidence>
<dbReference type="OrthoDB" id="94833at2759"/>
<dbReference type="EMBL" id="JAGDFM010000892">
    <property type="protein sequence ID" value="KAG7375869.1"/>
    <property type="molecule type" value="Genomic_DNA"/>
</dbReference>
<protein>
    <submittedName>
        <fullName evidence="2">Uncharacterized protein</fullName>
    </submittedName>
</protein>